<gene>
    <name evidence="2" type="ORF">TrCOL_g5985</name>
</gene>
<dbReference type="SUPFAM" id="SSF56801">
    <property type="entry name" value="Acetyl-CoA synthetase-like"/>
    <property type="match status" value="1"/>
</dbReference>
<name>A0A9W7GRS7_9STRA</name>
<protein>
    <recommendedName>
        <fullName evidence="1">AMP-dependent synthetase/ligase domain-containing protein</fullName>
    </recommendedName>
</protein>
<comment type="caution">
    <text evidence="2">The sequence shown here is derived from an EMBL/GenBank/DDBJ whole genome shotgun (WGS) entry which is preliminary data.</text>
</comment>
<feature type="domain" description="AMP-dependent synthetase/ligase" evidence="1">
    <location>
        <begin position="47"/>
        <end position="174"/>
    </location>
</feature>
<keyword evidence="3" id="KW-1185">Reference proteome</keyword>
<dbReference type="InterPro" id="IPR000873">
    <property type="entry name" value="AMP-dep_synth/lig_dom"/>
</dbReference>
<dbReference type="EMBL" id="BRYA01000439">
    <property type="protein sequence ID" value="GMI48842.1"/>
    <property type="molecule type" value="Genomic_DNA"/>
</dbReference>
<dbReference type="Gene3D" id="3.40.50.980">
    <property type="match status" value="1"/>
</dbReference>
<organism evidence="2 3">
    <name type="scientific">Triparma columacea</name>
    <dbReference type="NCBI Taxonomy" id="722753"/>
    <lineage>
        <taxon>Eukaryota</taxon>
        <taxon>Sar</taxon>
        <taxon>Stramenopiles</taxon>
        <taxon>Ochrophyta</taxon>
        <taxon>Bolidophyceae</taxon>
        <taxon>Parmales</taxon>
        <taxon>Triparmaceae</taxon>
        <taxon>Triparma</taxon>
    </lineage>
</organism>
<dbReference type="Proteomes" id="UP001165065">
    <property type="component" value="Unassembled WGS sequence"/>
</dbReference>
<proteinExistence type="predicted"/>
<dbReference type="AlphaFoldDB" id="A0A9W7GRS7"/>
<evidence type="ECO:0000313" key="2">
    <source>
        <dbReference type="EMBL" id="GMI48842.1"/>
    </source>
</evidence>
<evidence type="ECO:0000259" key="1">
    <source>
        <dbReference type="Pfam" id="PF00501"/>
    </source>
</evidence>
<sequence>MLSVVSRVSRGVACRRVLSNGGLILGNQARSLASIVDSLNGLNSTLPHRDAIRYDKQANMKWTISEMKKYSDALASGLLEIGVAPKDTILSILPSDTAEYHVLQFACARAGFVLATLPSSCTDPSVISSVLKDTKAVSVFVQGDTRIPFDVKDENGNVISTDDKKTLEYDDVYTKAMVEIMPTLQAFDYFKSARDDTQGGKIVPDEEFGQQKSFDYVKNGLDYKNDDYPAFRWPVQTGFDSVPGFYSYKHLMAFNSDSLVMYKGTLVDGKPIKDDRVPPPADGVLILAKKNISFIDQELVTEVVEPAYLHVPKETDPLTVAYDEKGKKQGGALDHNKALETEEWKTVKAILGKEYVEAQVESA</sequence>
<accession>A0A9W7GRS7</accession>
<dbReference type="Pfam" id="PF00501">
    <property type="entry name" value="AMP-binding"/>
    <property type="match status" value="1"/>
</dbReference>
<dbReference type="OrthoDB" id="10253115at2759"/>
<evidence type="ECO:0000313" key="3">
    <source>
        <dbReference type="Proteomes" id="UP001165065"/>
    </source>
</evidence>
<reference evidence="3" key="1">
    <citation type="journal article" date="2023" name="Commun. Biol.">
        <title>Genome analysis of Parmales, the sister group of diatoms, reveals the evolutionary specialization of diatoms from phago-mixotrophs to photoautotrophs.</title>
        <authorList>
            <person name="Ban H."/>
            <person name="Sato S."/>
            <person name="Yoshikawa S."/>
            <person name="Yamada K."/>
            <person name="Nakamura Y."/>
            <person name="Ichinomiya M."/>
            <person name="Sato N."/>
            <person name="Blanc-Mathieu R."/>
            <person name="Endo H."/>
            <person name="Kuwata A."/>
            <person name="Ogata H."/>
        </authorList>
    </citation>
    <scope>NUCLEOTIDE SEQUENCE [LARGE SCALE GENOMIC DNA]</scope>
</reference>